<dbReference type="EMBL" id="RBNI01017464">
    <property type="protein sequence ID" value="RUP02573.1"/>
    <property type="molecule type" value="Genomic_DNA"/>
</dbReference>
<dbReference type="InterPro" id="IPR032805">
    <property type="entry name" value="Wax_synthase_dom"/>
</dbReference>
<evidence type="ECO:0000256" key="8">
    <source>
        <dbReference type="SAM" id="Phobius"/>
    </source>
</evidence>
<dbReference type="OrthoDB" id="1077582at2759"/>
<evidence type="ECO:0000256" key="4">
    <source>
        <dbReference type="ARBA" id="ARBA00022679"/>
    </source>
</evidence>
<evidence type="ECO:0000256" key="7">
    <source>
        <dbReference type="ARBA" id="ARBA00023136"/>
    </source>
</evidence>
<dbReference type="Pfam" id="PF13813">
    <property type="entry name" value="MBOAT_2"/>
    <property type="match status" value="1"/>
</dbReference>
<comment type="caution">
    <text evidence="10">The sequence shown here is derived from an EMBL/GenBank/DDBJ whole genome shotgun (WGS) entry which is preliminary data.</text>
</comment>
<feature type="transmembrane region" description="Helical" evidence="8">
    <location>
        <begin position="144"/>
        <end position="166"/>
    </location>
</feature>
<comment type="subcellular location">
    <subcellularLocation>
        <location evidence="1">Membrane</location>
        <topology evidence="1">Multi-pass membrane protein</topology>
    </subcellularLocation>
</comment>
<dbReference type="GO" id="GO:0008374">
    <property type="term" value="F:O-acyltransferase activity"/>
    <property type="evidence" value="ECO:0007669"/>
    <property type="project" value="InterPro"/>
</dbReference>
<feature type="transmembrane region" description="Helical" evidence="8">
    <location>
        <begin position="12"/>
        <end position="33"/>
    </location>
</feature>
<feature type="transmembrane region" description="Helical" evidence="8">
    <location>
        <begin position="315"/>
        <end position="340"/>
    </location>
</feature>
<feature type="non-terminal residue" evidence="10">
    <location>
        <position position="424"/>
    </location>
</feature>
<keyword evidence="11" id="KW-1185">Reference proteome</keyword>
<gene>
    <name evidence="10" type="ORF">BC936DRAFT_140624</name>
</gene>
<evidence type="ECO:0000259" key="9">
    <source>
        <dbReference type="Pfam" id="PF13813"/>
    </source>
</evidence>
<reference evidence="10 11" key="1">
    <citation type="journal article" date="2018" name="New Phytol.">
        <title>Phylogenomics of Endogonaceae and evolution of mycorrhizas within Mucoromycota.</title>
        <authorList>
            <person name="Chang Y."/>
            <person name="Desiro A."/>
            <person name="Na H."/>
            <person name="Sandor L."/>
            <person name="Lipzen A."/>
            <person name="Clum A."/>
            <person name="Barry K."/>
            <person name="Grigoriev I.V."/>
            <person name="Martin F.M."/>
            <person name="Stajich J.E."/>
            <person name="Smith M.E."/>
            <person name="Bonito G."/>
            <person name="Spatafora J.W."/>
        </authorList>
    </citation>
    <scope>NUCLEOTIDE SEQUENCE [LARGE SCALE GENOMIC DNA]</scope>
    <source>
        <strain evidence="10 11">GMNB39</strain>
    </source>
</reference>
<dbReference type="GO" id="GO:0006629">
    <property type="term" value="P:lipid metabolic process"/>
    <property type="evidence" value="ECO:0007669"/>
    <property type="project" value="InterPro"/>
</dbReference>
<proteinExistence type="inferred from homology"/>
<accession>A0A433AIQ7</accession>
<feature type="domain" description="Wax synthase" evidence="9">
    <location>
        <begin position="222"/>
        <end position="304"/>
    </location>
</feature>
<feature type="transmembrane region" description="Helical" evidence="8">
    <location>
        <begin position="178"/>
        <end position="202"/>
    </location>
</feature>
<evidence type="ECO:0000256" key="5">
    <source>
        <dbReference type="ARBA" id="ARBA00022692"/>
    </source>
</evidence>
<organism evidence="10 11">
    <name type="scientific">Jimgerdemannia flammicorona</name>
    <dbReference type="NCBI Taxonomy" id="994334"/>
    <lineage>
        <taxon>Eukaryota</taxon>
        <taxon>Fungi</taxon>
        <taxon>Fungi incertae sedis</taxon>
        <taxon>Mucoromycota</taxon>
        <taxon>Mucoromycotina</taxon>
        <taxon>Endogonomycetes</taxon>
        <taxon>Endogonales</taxon>
        <taxon>Endogonaceae</taxon>
        <taxon>Jimgerdemannia</taxon>
    </lineage>
</organism>
<dbReference type="GO" id="GO:0016020">
    <property type="term" value="C:membrane"/>
    <property type="evidence" value="ECO:0007669"/>
    <property type="project" value="UniProtKB-SubCell"/>
</dbReference>
<feature type="transmembrane region" description="Helical" evidence="8">
    <location>
        <begin position="279"/>
        <end position="303"/>
    </location>
</feature>
<evidence type="ECO:0000313" key="10">
    <source>
        <dbReference type="EMBL" id="RUP02573.1"/>
    </source>
</evidence>
<keyword evidence="7 8" id="KW-0472">Membrane</keyword>
<evidence type="ECO:0000256" key="1">
    <source>
        <dbReference type="ARBA" id="ARBA00004141"/>
    </source>
</evidence>
<dbReference type="Proteomes" id="UP000268093">
    <property type="component" value="Unassembled WGS sequence"/>
</dbReference>
<name>A0A433AIQ7_9FUNG</name>
<evidence type="ECO:0000313" key="11">
    <source>
        <dbReference type="Proteomes" id="UP000268093"/>
    </source>
</evidence>
<comment type="similarity">
    <text evidence="3">Belongs to the wax synthase family.</text>
</comment>
<keyword evidence="6 8" id="KW-1133">Transmembrane helix</keyword>
<evidence type="ECO:0000256" key="6">
    <source>
        <dbReference type="ARBA" id="ARBA00022989"/>
    </source>
</evidence>
<dbReference type="PANTHER" id="PTHR31595">
    <property type="entry name" value="LONG-CHAIN-ALCOHOL O-FATTY-ACYLTRANSFERASE 3-RELATED"/>
    <property type="match status" value="1"/>
</dbReference>
<sequence>MLFSPQTEIVVPLPLFASLFLGICVVLYGLLLAPSATLPTRTKQILSIPFLTTLLVLPVKFHSRVGGFDLISSALGIAIWLRTLDLIWITPLREGTDAYISWDQLRQELWAPMRRRPMGASKKHDDEGDDDAKWRERTRSSWSLLPLLLLNYVCIDFLACYLLTFSRADVVQMRESQLWRYYTFSAAGIISMTVEINMALLWTQMVYTLWYEGGKFDPGIIHPYFATSLADFWSQRWHQIFKITWMSIAFRPIRRLARTHLTPLLSHLLSRAHTNALELSLAVLAVFAVSGLMHEYMLFACLYGLPAQYVPGEQLFFFSIHGVAVIVERFLAPLVSLWLGPKTRSILGWVYTMVFGMWTFPWFMDSFVRLELPKLLCIDPQDALEHGPYRCPGVVDIARVPLTHPAAPAQRHEDVVDLNVCEIV</sequence>
<evidence type="ECO:0000256" key="3">
    <source>
        <dbReference type="ARBA" id="ARBA00007282"/>
    </source>
</evidence>
<dbReference type="InterPro" id="IPR044851">
    <property type="entry name" value="Wax_synthase"/>
</dbReference>
<protein>
    <recommendedName>
        <fullName evidence="9">Wax synthase domain-containing protein</fullName>
    </recommendedName>
</protein>
<dbReference type="PANTHER" id="PTHR31595:SF57">
    <property type="entry name" value="OS04G0481900 PROTEIN"/>
    <property type="match status" value="1"/>
</dbReference>
<comment type="pathway">
    <text evidence="2">Secondary metabolite biosynthesis.</text>
</comment>
<feature type="transmembrane region" description="Helical" evidence="8">
    <location>
        <begin position="346"/>
        <end position="364"/>
    </location>
</feature>
<evidence type="ECO:0000256" key="2">
    <source>
        <dbReference type="ARBA" id="ARBA00005179"/>
    </source>
</evidence>
<keyword evidence="4" id="KW-0808">Transferase</keyword>
<keyword evidence="5 8" id="KW-0812">Transmembrane</keyword>
<dbReference type="AlphaFoldDB" id="A0A433AIQ7"/>